<gene>
    <name evidence="1" type="ORF">BN2614_LOCUS3</name>
</gene>
<dbReference type="AlphaFoldDB" id="A0A9X9LLR3"/>
<dbReference type="Proteomes" id="UP000269945">
    <property type="component" value="Unassembled WGS sequence"/>
</dbReference>
<evidence type="ECO:0000313" key="2">
    <source>
        <dbReference type="Proteomes" id="UP000269945"/>
    </source>
</evidence>
<reference evidence="1 2" key="1">
    <citation type="submission" date="2018-10" db="EMBL/GenBank/DDBJ databases">
        <authorList>
            <person name="Ekblom R."/>
            <person name="Jareborg N."/>
        </authorList>
    </citation>
    <scope>NUCLEOTIDE SEQUENCE [LARGE SCALE GENOMIC DNA]</scope>
    <source>
        <tissue evidence="1">Muscle</tissue>
    </source>
</reference>
<accession>A0A9X9LLR3</accession>
<evidence type="ECO:0000313" key="1">
    <source>
        <dbReference type="EMBL" id="VCW76471.1"/>
    </source>
</evidence>
<dbReference type="EMBL" id="CYRY02007421">
    <property type="protein sequence ID" value="VCW76471.1"/>
    <property type="molecule type" value="Genomic_DNA"/>
</dbReference>
<organism evidence="1 2">
    <name type="scientific">Gulo gulo</name>
    <name type="common">Wolverine</name>
    <name type="synonym">Gluton</name>
    <dbReference type="NCBI Taxonomy" id="48420"/>
    <lineage>
        <taxon>Eukaryota</taxon>
        <taxon>Metazoa</taxon>
        <taxon>Chordata</taxon>
        <taxon>Craniata</taxon>
        <taxon>Vertebrata</taxon>
        <taxon>Euteleostomi</taxon>
        <taxon>Mammalia</taxon>
        <taxon>Eutheria</taxon>
        <taxon>Laurasiatheria</taxon>
        <taxon>Carnivora</taxon>
        <taxon>Caniformia</taxon>
        <taxon>Musteloidea</taxon>
        <taxon>Mustelidae</taxon>
        <taxon>Guloninae</taxon>
        <taxon>Gulo</taxon>
    </lineage>
</organism>
<protein>
    <submittedName>
        <fullName evidence="1">Uncharacterized protein</fullName>
    </submittedName>
</protein>
<sequence>MLPRHRAFSLHCRPSVAPMSLPRQAGAFIYDHLGRVEQTYVAKGRLFLFIKFMASPRLHTVKTGRIGPKVSCRMTASDVRTSVNSVGAVEEDKVDDSSKACCPVTRCGQSASRKGVRGCAWKGRGSGSAGGRATWHQDPAPSWLWTLSGQLQVAERERKNPQGSGHRTRQLESSGLVALYLQASTRREKWGLSTAGGIGARAAHYSEKLEAWSNNTELIVK</sequence>
<comment type="caution">
    <text evidence="1">The sequence shown here is derived from an EMBL/GenBank/DDBJ whole genome shotgun (WGS) entry which is preliminary data.</text>
</comment>
<name>A0A9X9LLR3_GULGU</name>
<proteinExistence type="predicted"/>
<keyword evidence="2" id="KW-1185">Reference proteome</keyword>